<dbReference type="STRING" id="280871.TL10_18385"/>
<dbReference type="Gene3D" id="3.40.1350.10">
    <property type="match status" value="1"/>
</dbReference>
<evidence type="ECO:0000256" key="1">
    <source>
        <dbReference type="ARBA" id="ARBA00006738"/>
    </source>
</evidence>
<comment type="caution">
    <text evidence="3">The sequence shown here is derived from an EMBL/GenBank/DDBJ whole genome shotgun (WGS) entry which is preliminary data.</text>
</comment>
<dbReference type="SUPFAM" id="SSF52980">
    <property type="entry name" value="Restriction endonuclease-like"/>
    <property type="match status" value="1"/>
</dbReference>
<dbReference type="PANTHER" id="PTHR34039">
    <property type="entry name" value="UPF0102 PROTEIN YRAN"/>
    <property type="match status" value="1"/>
</dbReference>
<dbReference type="NCBIfam" id="NF009150">
    <property type="entry name" value="PRK12497.1-3"/>
    <property type="match status" value="1"/>
</dbReference>
<dbReference type="NCBIfam" id="NF009154">
    <property type="entry name" value="PRK12497.3-3"/>
    <property type="match status" value="1"/>
</dbReference>
<dbReference type="GO" id="GO:0003676">
    <property type="term" value="F:nucleic acid binding"/>
    <property type="evidence" value="ECO:0007669"/>
    <property type="project" value="InterPro"/>
</dbReference>
<comment type="similarity">
    <text evidence="1 2">Belongs to the UPF0102 family.</text>
</comment>
<dbReference type="Proteomes" id="UP000032221">
    <property type="component" value="Unassembled WGS sequence"/>
</dbReference>
<sequence>MTRAEIGAFGEQLAVDHLISLGMTVLARNWRCRWGELDIIVTEKDHGAVVFVEVKTRTTTEFGGIEEAVTPEKARRLRRLASVWLAEQNAHWPDIRIDVVGVRLGGREPELVHLKGIG</sequence>
<dbReference type="PANTHER" id="PTHR34039:SF1">
    <property type="entry name" value="UPF0102 PROTEIN YRAN"/>
    <property type="match status" value="1"/>
</dbReference>
<evidence type="ECO:0000313" key="4">
    <source>
        <dbReference type="Proteomes" id="UP000032221"/>
    </source>
</evidence>
<keyword evidence="4" id="KW-1185">Reference proteome</keyword>
<proteinExistence type="inferred from homology"/>
<dbReference type="NCBIfam" id="NF009153">
    <property type="entry name" value="PRK12497.3-1"/>
    <property type="match status" value="1"/>
</dbReference>
<protein>
    <recommendedName>
        <fullName evidence="2">UPF0102 protein TL10_18385</fullName>
    </recommendedName>
</protein>
<dbReference type="PATRIC" id="fig|280871.6.peg.3802"/>
<dbReference type="OrthoDB" id="9794876at2"/>
<dbReference type="RefSeq" id="WP_043986747.1">
    <property type="nucleotide sequence ID" value="NZ_JXST01000026.1"/>
</dbReference>
<dbReference type="EMBL" id="JXST01000026">
    <property type="protein sequence ID" value="KIU15491.1"/>
    <property type="molecule type" value="Genomic_DNA"/>
</dbReference>
<dbReference type="InterPro" id="IPR011856">
    <property type="entry name" value="tRNA_endonuc-like_dom_sf"/>
</dbReference>
<reference evidence="3 4" key="1">
    <citation type="submission" date="2015-01" db="EMBL/GenBank/DDBJ databases">
        <title>Genome sequence of Mycobacterium llatzerense and Mycobacterium immunogenum recovered from brain abscess.</title>
        <authorList>
            <person name="Greninger A.L."/>
            <person name="Langelier C."/>
            <person name="Cunningham G."/>
            <person name="Chiu C.Y."/>
            <person name="Miller S."/>
        </authorList>
    </citation>
    <scope>NUCLEOTIDE SEQUENCE [LARGE SCALE GENOMIC DNA]</scope>
    <source>
        <strain evidence="3 4">CLUC14</strain>
    </source>
</reference>
<dbReference type="AlphaFoldDB" id="A0A0D1LHI3"/>
<gene>
    <name evidence="3" type="ORF">TL10_18385</name>
</gene>
<accession>A0A0D1LHI3</accession>
<evidence type="ECO:0000256" key="2">
    <source>
        <dbReference type="HAMAP-Rule" id="MF_00048"/>
    </source>
</evidence>
<organism evidence="3 4">
    <name type="scientific">Mycolicibacterium llatzerense</name>
    <dbReference type="NCBI Taxonomy" id="280871"/>
    <lineage>
        <taxon>Bacteria</taxon>
        <taxon>Bacillati</taxon>
        <taxon>Actinomycetota</taxon>
        <taxon>Actinomycetes</taxon>
        <taxon>Mycobacteriales</taxon>
        <taxon>Mycobacteriaceae</taxon>
        <taxon>Mycolicibacterium</taxon>
    </lineage>
</organism>
<evidence type="ECO:0000313" key="3">
    <source>
        <dbReference type="EMBL" id="KIU15491.1"/>
    </source>
</evidence>
<dbReference type="InterPro" id="IPR011335">
    <property type="entry name" value="Restrct_endonuc-II-like"/>
</dbReference>
<dbReference type="Pfam" id="PF02021">
    <property type="entry name" value="UPF0102"/>
    <property type="match status" value="1"/>
</dbReference>
<dbReference type="HAMAP" id="MF_00048">
    <property type="entry name" value="UPF0102"/>
    <property type="match status" value="1"/>
</dbReference>
<dbReference type="NCBIfam" id="TIGR00252">
    <property type="entry name" value="YraN family protein"/>
    <property type="match status" value="1"/>
</dbReference>
<dbReference type="CDD" id="cd20736">
    <property type="entry name" value="PoNe_Nuclease"/>
    <property type="match status" value="1"/>
</dbReference>
<dbReference type="InterPro" id="IPR003509">
    <property type="entry name" value="UPF0102_YraN-like"/>
</dbReference>
<name>A0A0D1LHI3_9MYCO</name>